<name>A0ABV6KLR8_9BACI</name>
<accession>A0ABV6KLR8</accession>
<dbReference type="RefSeq" id="WP_160549095.1">
    <property type="nucleotide sequence ID" value="NZ_JBHLUU010000007.1"/>
</dbReference>
<evidence type="ECO:0000313" key="2">
    <source>
        <dbReference type="Proteomes" id="UP001589738"/>
    </source>
</evidence>
<proteinExistence type="predicted"/>
<comment type="caution">
    <text evidence="1">The sequence shown here is derived from an EMBL/GenBank/DDBJ whole genome shotgun (WGS) entry which is preliminary data.</text>
</comment>
<sequence>MSGTKKFWTGVLWGALAGGAITLLDRDTRQAVVQGCKKTSGELSYYIKHPDEVVEQVKDATTKIRSTVEQVSGDISFIADKVEELREVTPAVKGIVKETKEVFQNEEE</sequence>
<dbReference type="EMBL" id="JBHLUU010000007">
    <property type="protein sequence ID" value="MFC0473927.1"/>
    <property type="molecule type" value="Genomic_DNA"/>
</dbReference>
<organism evidence="1 2">
    <name type="scientific">Robertmurraya beringensis</name>
    <dbReference type="NCBI Taxonomy" id="641660"/>
    <lineage>
        <taxon>Bacteria</taxon>
        <taxon>Bacillati</taxon>
        <taxon>Bacillota</taxon>
        <taxon>Bacilli</taxon>
        <taxon>Bacillales</taxon>
        <taxon>Bacillaceae</taxon>
        <taxon>Robertmurraya</taxon>
    </lineage>
</organism>
<gene>
    <name evidence="1" type="ORF">ACFFHF_01040</name>
</gene>
<protein>
    <submittedName>
        <fullName evidence="1">YtxH domain-containing protein</fullName>
    </submittedName>
</protein>
<keyword evidence="2" id="KW-1185">Reference proteome</keyword>
<evidence type="ECO:0000313" key="1">
    <source>
        <dbReference type="EMBL" id="MFC0473927.1"/>
    </source>
</evidence>
<reference evidence="1 2" key="1">
    <citation type="submission" date="2024-09" db="EMBL/GenBank/DDBJ databases">
        <authorList>
            <person name="Sun Q."/>
            <person name="Mori K."/>
        </authorList>
    </citation>
    <scope>NUCLEOTIDE SEQUENCE [LARGE SCALE GENOMIC DNA]</scope>
    <source>
        <strain evidence="1 2">CGMCC 1.9126</strain>
    </source>
</reference>
<dbReference type="Proteomes" id="UP001589738">
    <property type="component" value="Unassembled WGS sequence"/>
</dbReference>